<protein>
    <submittedName>
        <fullName evidence="1">Uncharacterized protein</fullName>
    </submittedName>
</protein>
<accession>A0AAU6WS97</accession>
<proteinExistence type="predicted"/>
<name>A0AAU6WS97_9FLAO</name>
<dbReference type="RefSeq" id="WP_294202518.1">
    <property type="nucleotide sequence ID" value="NZ_CP154834.1"/>
</dbReference>
<dbReference type="Proteomes" id="UP001463665">
    <property type="component" value="Chromosome"/>
</dbReference>
<keyword evidence="2" id="KW-1185">Reference proteome</keyword>
<reference evidence="1 2" key="1">
    <citation type="submission" date="2024-04" db="EMBL/GenBank/DDBJ databases">
        <title>Genome sequencing and assembly of rice foliar adapted Chryseobacterium endophyticum OsEnb-ALM-A6.</title>
        <authorList>
            <person name="Kumar S."/>
            <person name="Javed M."/>
            <person name="Chouhan V."/>
            <person name="Charishma K."/>
            <person name="Patel A."/>
            <person name="Kumar M."/>
            <person name="Sahu K.P."/>
            <person name="Kumar A."/>
        </authorList>
    </citation>
    <scope>NUCLEOTIDE SEQUENCE [LARGE SCALE GENOMIC DNA]</scope>
    <source>
        <strain evidence="1 2">OsEnb-ALM-A6</strain>
    </source>
</reference>
<evidence type="ECO:0000313" key="2">
    <source>
        <dbReference type="Proteomes" id="UP001463665"/>
    </source>
</evidence>
<gene>
    <name evidence="1" type="ORF">AAFP95_02735</name>
</gene>
<evidence type="ECO:0000313" key="1">
    <source>
        <dbReference type="EMBL" id="XAO74960.1"/>
    </source>
</evidence>
<dbReference type="EMBL" id="CP154834">
    <property type="protein sequence ID" value="XAO74960.1"/>
    <property type="molecule type" value="Genomic_DNA"/>
</dbReference>
<sequence>MKNKVVFELHCLKTENLNTVITVSIDSKIIIYGCEYGSIIKEITGDFDYEYYLEINKINTIKFKLLKSLTSFDDLKDFFIKKFSGEDGVQKIKRFCSRNFIRYEFNVWRQ</sequence>
<organism evidence="1 2">
    <name type="scientific">Chryseobacterium endophyticum</name>
    <dbReference type="NCBI Taxonomy" id="1854762"/>
    <lineage>
        <taxon>Bacteria</taxon>
        <taxon>Pseudomonadati</taxon>
        <taxon>Bacteroidota</taxon>
        <taxon>Flavobacteriia</taxon>
        <taxon>Flavobacteriales</taxon>
        <taxon>Weeksellaceae</taxon>
        <taxon>Chryseobacterium group</taxon>
        <taxon>Chryseobacterium</taxon>
    </lineage>
</organism>
<dbReference type="AlphaFoldDB" id="A0AAU6WS97"/>